<sequence>MGSEDFLSKPKLLDLARYHVNNFVKEVAASLPDGSLVLDAGAGESAYRPLFARCQYQAIDLGVGDSKWDYRNLDYIGQLDDMPIDSEMFDAVLCTEVLEHLEWPRESVAEMYRVLKPGGRLFITVPMSHGEHQVPYDFFRYTSYGLRSICTHAGFAQVDVKPFGGSYVRWAHDLPVVLLPSLLKRPKLAELGVSGVILYPFKLLLRVLLLPVQVVLLWLDRFDTKKDHPFGWRVVAQKPEPLPSP</sequence>
<dbReference type="PANTHER" id="PTHR42912">
    <property type="entry name" value="METHYLTRANSFERASE"/>
    <property type="match status" value="1"/>
</dbReference>
<evidence type="ECO:0000313" key="3">
    <source>
        <dbReference type="Proteomes" id="UP000232638"/>
    </source>
</evidence>
<dbReference type="Proteomes" id="UP000232638">
    <property type="component" value="Chromosome"/>
</dbReference>
<evidence type="ECO:0000313" key="2">
    <source>
        <dbReference type="EMBL" id="AUB82362.1"/>
    </source>
</evidence>
<organism evidence="2 3">
    <name type="scientific">Candidatus Thiodictyon syntrophicum</name>
    <dbReference type="NCBI Taxonomy" id="1166950"/>
    <lineage>
        <taxon>Bacteria</taxon>
        <taxon>Pseudomonadati</taxon>
        <taxon>Pseudomonadota</taxon>
        <taxon>Gammaproteobacteria</taxon>
        <taxon>Chromatiales</taxon>
        <taxon>Chromatiaceae</taxon>
        <taxon>Thiodictyon</taxon>
    </lineage>
</organism>
<dbReference type="GO" id="GO:0032259">
    <property type="term" value="P:methylation"/>
    <property type="evidence" value="ECO:0007669"/>
    <property type="project" value="UniProtKB-KW"/>
</dbReference>
<dbReference type="RefSeq" id="WP_100920095.1">
    <property type="nucleotide sequence ID" value="NZ_CP020370.1"/>
</dbReference>
<dbReference type="AlphaFoldDB" id="A0A2K8U9V6"/>
<gene>
    <name evidence="2" type="ORF">THSYN_16350</name>
</gene>
<keyword evidence="2" id="KW-0808">Transferase</keyword>
<keyword evidence="3" id="KW-1185">Reference proteome</keyword>
<dbReference type="Pfam" id="PF08241">
    <property type="entry name" value="Methyltransf_11"/>
    <property type="match status" value="1"/>
</dbReference>
<reference evidence="2 3" key="1">
    <citation type="submission" date="2017-03" db="EMBL/GenBank/DDBJ databases">
        <title>Complete genome sequence of Candidatus 'Thiodictyon syntrophicum' sp. nov. strain Cad16T, a photolithoautotroph purple sulfur bacterium isolated from an alpine meromictic lake.</title>
        <authorList>
            <person name="Luedin S.M."/>
            <person name="Pothier J.F."/>
            <person name="Danza F."/>
            <person name="Storelli N."/>
            <person name="Wittwer M."/>
            <person name="Tonolla M."/>
        </authorList>
    </citation>
    <scope>NUCLEOTIDE SEQUENCE [LARGE SCALE GENOMIC DNA]</scope>
    <source>
        <strain evidence="2 3">Cad16T</strain>
    </source>
</reference>
<evidence type="ECO:0000259" key="1">
    <source>
        <dbReference type="Pfam" id="PF08241"/>
    </source>
</evidence>
<dbReference type="CDD" id="cd02440">
    <property type="entry name" value="AdoMet_MTases"/>
    <property type="match status" value="1"/>
</dbReference>
<dbReference type="GO" id="GO:0008757">
    <property type="term" value="F:S-adenosylmethionine-dependent methyltransferase activity"/>
    <property type="evidence" value="ECO:0007669"/>
    <property type="project" value="InterPro"/>
</dbReference>
<dbReference type="PANTHER" id="PTHR42912:SF85">
    <property type="entry name" value="METHYLTRANSFERASE TYPE 11"/>
    <property type="match status" value="1"/>
</dbReference>
<name>A0A2K8U9V6_9GAMM</name>
<accession>A0A2K8U9V6</accession>
<dbReference type="InterPro" id="IPR050508">
    <property type="entry name" value="Methyltransf_Superfamily"/>
</dbReference>
<dbReference type="InterPro" id="IPR029063">
    <property type="entry name" value="SAM-dependent_MTases_sf"/>
</dbReference>
<proteinExistence type="predicted"/>
<feature type="domain" description="Methyltransferase type 11" evidence="1">
    <location>
        <begin position="38"/>
        <end position="123"/>
    </location>
</feature>
<dbReference type="KEGG" id="tsy:THSYN_16350"/>
<dbReference type="Gene3D" id="3.40.50.150">
    <property type="entry name" value="Vaccinia Virus protein VP39"/>
    <property type="match status" value="1"/>
</dbReference>
<dbReference type="OrthoDB" id="323463at2"/>
<protein>
    <submittedName>
        <fullName evidence="2">SAM-dependent methyltransferase</fullName>
    </submittedName>
</protein>
<dbReference type="EMBL" id="CP020370">
    <property type="protein sequence ID" value="AUB82362.1"/>
    <property type="molecule type" value="Genomic_DNA"/>
</dbReference>
<dbReference type="InterPro" id="IPR013216">
    <property type="entry name" value="Methyltransf_11"/>
</dbReference>
<dbReference type="SUPFAM" id="SSF53335">
    <property type="entry name" value="S-adenosyl-L-methionine-dependent methyltransferases"/>
    <property type="match status" value="1"/>
</dbReference>
<keyword evidence="2" id="KW-0489">Methyltransferase</keyword>